<sequence>MDHFFLLCFDFIRIDVSQNDLPWESMTDRLPTILFFPYHRKDLSVKFPEDILITLPNLLKFILHHSSLPSPVSEPCTKKCLQKETVLQQGHISHLEKEINKLRLEISALHQVQGQLEAQLSETRREEERLQQQKHILEKHRSTLELHRDQLQELYEQKSRELEEMAEKLQELADASENLLTENTLLKVLVASLETKLHNTGKVEKSMQVEERLPNEAIGSVATTTDSLHEEKLNVASIETTMTSEHSKEKNRTE</sequence>
<accession>A0A8D0GLM1</accession>
<dbReference type="Ensembl" id="ENSSPUT00000011022.1">
    <property type="protein sequence ID" value="ENSSPUP00000010330.1"/>
    <property type="gene ID" value="ENSSPUG00000007977.1"/>
</dbReference>
<dbReference type="PANTHER" id="PTHR46497:SF1">
    <property type="entry name" value="THIOREDOXIN DOMAIN-CONTAINING PROTEIN 11"/>
    <property type="match status" value="1"/>
</dbReference>
<protein>
    <submittedName>
        <fullName evidence="2">Uncharacterized protein</fullName>
    </submittedName>
</protein>
<feature type="coiled-coil region" evidence="1">
    <location>
        <begin position="92"/>
        <end position="182"/>
    </location>
</feature>
<evidence type="ECO:0000313" key="2">
    <source>
        <dbReference type="Ensembl" id="ENSSPUP00000010330.1"/>
    </source>
</evidence>
<dbReference type="InterPro" id="IPR052792">
    <property type="entry name" value="Thioredoxin_dom-contain_11"/>
</dbReference>
<dbReference type="Proteomes" id="UP000694392">
    <property type="component" value="Unplaced"/>
</dbReference>
<dbReference type="PANTHER" id="PTHR46497">
    <property type="entry name" value="THIOREDOXIN DOMAIN-CONTAINING PROTEIN 11"/>
    <property type="match status" value="1"/>
</dbReference>
<reference evidence="2" key="1">
    <citation type="submission" date="2025-08" db="UniProtKB">
        <authorList>
            <consortium name="Ensembl"/>
        </authorList>
    </citation>
    <scope>IDENTIFICATION</scope>
</reference>
<dbReference type="AlphaFoldDB" id="A0A8D0GLM1"/>
<proteinExistence type="predicted"/>
<evidence type="ECO:0000256" key="1">
    <source>
        <dbReference type="SAM" id="Coils"/>
    </source>
</evidence>
<keyword evidence="1" id="KW-0175">Coiled coil</keyword>
<keyword evidence="3" id="KW-1185">Reference proteome</keyword>
<organism evidence="2 3">
    <name type="scientific">Sphenodon punctatus</name>
    <name type="common">Tuatara</name>
    <name type="synonym">Hatteria punctata</name>
    <dbReference type="NCBI Taxonomy" id="8508"/>
    <lineage>
        <taxon>Eukaryota</taxon>
        <taxon>Metazoa</taxon>
        <taxon>Chordata</taxon>
        <taxon>Craniata</taxon>
        <taxon>Vertebrata</taxon>
        <taxon>Euteleostomi</taxon>
        <taxon>Lepidosauria</taxon>
        <taxon>Sphenodontia</taxon>
        <taxon>Sphenodontidae</taxon>
        <taxon>Sphenodon</taxon>
    </lineage>
</organism>
<reference evidence="2" key="2">
    <citation type="submission" date="2025-09" db="UniProtKB">
        <authorList>
            <consortium name="Ensembl"/>
        </authorList>
    </citation>
    <scope>IDENTIFICATION</scope>
</reference>
<dbReference type="GeneTree" id="ENSGT00390000016020"/>
<evidence type="ECO:0000313" key="3">
    <source>
        <dbReference type="Proteomes" id="UP000694392"/>
    </source>
</evidence>
<name>A0A8D0GLM1_SPHPU</name>
<dbReference type="OMA" id="CFDFIRI"/>